<dbReference type="EnsemblMetazoa" id="Aqu2.1.27707_001">
    <property type="protein sequence ID" value="Aqu2.1.27707_001"/>
    <property type="gene ID" value="Aqu2.1.27707"/>
</dbReference>
<dbReference type="AlphaFoldDB" id="A0A1X7UIX9"/>
<sequence length="103" mass="11524">MEISMNCEAPDSGEVQLSTVVVKCDLQDHLNDDRSNCINCNRGSTIGDDKSECDNEGELHETFDESRNDDEIERDSGNHTNDINSFVLGFEAYQYTTGARSRV</sequence>
<evidence type="ECO:0000313" key="2">
    <source>
        <dbReference type="EnsemblMetazoa" id="Aqu2.1.27707_001"/>
    </source>
</evidence>
<protein>
    <submittedName>
        <fullName evidence="2">Uncharacterized protein</fullName>
    </submittedName>
</protein>
<organism evidence="2">
    <name type="scientific">Amphimedon queenslandica</name>
    <name type="common">Sponge</name>
    <dbReference type="NCBI Taxonomy" id="400682"/>
    <lineage>
        <taxon>Eukaryota</taxon>
        <taxon>Metazoa</taxon>
        <taxon>Porifera</taxon>
        <taxon>Demospongiae</taxon>
        <taxon>Heteroscleromorpha</taxon>
        <taxon>Haplosclerida</taxon>
        <taxon>Niphatidae</taxon>
        <taxon>Amphimedon</taxon>
    </lineage>
</organism>
<proteinExistence type="predicted"/>
<dbReference type="InParanoid" id="A0A1X7UIX9"/>
<reference evidence="2" key="1">
    <citation type="submission" date="2017-05" db="UniProtKB">
        <authorList>
            <consortium name="EnsemblMetazoa"/>
        </authorList>
    </citation>
    <scope>IDENTIFICATION</scope>
</reference>
<evidence type="ECO:0000256" key="1">
    <source>
        <dbReference type="SAM" id="MobiDB-lite"/>
    </source>
</evidence>
<accession>A0A1X7UIX9</accession>
<name>A0A1X7UIX9_AMPQE</name>
<feature type="region of interest" description="Disordered" evidence="1">
    <location>
        <begin position="61"/>
        <end position="80"/>
    </location>
</feature>